<evidence type="ECO:0000313" key="2">
    <source>
        <dbReference type="EMBL" id="SIT01509.1"/>
    </source>
</evidence>
<dbReference type="OrthoDB" id="9795206at2"/>
<dbReference type="PANTHER" id="PTHR43415">
    <property type="entry name" value="SPERMIDINE N(1)-ACETYLTRANSFERASE"/>
    <property type="match status" value="1"/>
</dbReference>
<dbReference type="SUPFAM" id="SSF55729">
    <property type="entry name" value="Acyl-CoA N-acyltransferases (Nat)"/>
    <property type="match status" value="1"/>
</dbReference>
<dbReference type="GO" id="GO:0016747">
    <property type="term" value="F:acyltransferase activity, transferring groups other than amino-acyl groups"/>
    <property type="evidence" value="ECO:0007669"/>
    <property type="project" value="InterPro"/>
</dbReference>
<proteinExistence type="predicted"/>
<keyword evidence="3" id="KW-1185">Reference proteome</keyword>
<dbReference type="Gene3D" id="3.40.630.30">
    <property type="match status" value="1"/>
</dbReference>
<dbReference type="Proteomes" id="UP000186795">
    <property type="component" value="Unassembled WGS sequence"/>
</dbReference>
<evidence type="ECO:0000259" key="1">
    <source>
        <dbReference type="PROSITE" id="PS51186"/>
    </source>
</evidence>
<dbReference type="InterPro" id="IPR000182">
    <property type="entry name" value="GNAT_dom"/>
</dbReference>
<sequence length="191" mass="22925">MKLRLQGDRVVLRDLEPEDLDRLWYWKYEAEDREHQLWNGPYRPVVKPAREKFDRLWAEELDRVGTDSPRWQMVIEIDGELKGTVGRYWVDEATNWSEIGIVIFDSRYWSGGYGREAFQMWIDYLFRHVDTVRLGISTWSGNERMIRLAARCGMVEEGRIRKARIVRGRYYDSVKMGILREEWEAMTREAL</sequence>
<protein>
    <recommendedName>
        <fullName evidence="1">N-acetyltransferase domain-containing protein</fullName>
    </recommendedName>
</protein>
<dbReference type="RefSeq" id="WP_076525810.1">
    <property type="nucleotide sequence ID" value="NZ_CP048103.1"/>
</dbReference>
<reference evidence="3" key="1">
    <citation type="submission" date="2017-01" db="EMBL/GenBank/DDBJ databases">
        <authorList>
            <person name="Varghese N."/>
            <person name="Submissions S."/>
        </authorList>
    </citation>
    <scope>NUCLEOTIDE SEQUENCE [LARGE SCALE GENOMIC DNA]</scope>
    <source>
        <strain evidence="3">DSM 45196</strain>
    </source>
</reference>
<organism evidence="2 3">
    <name type="scientific">Kroppenstedtia eburnea</name>
    <dbReference type="NCBI Taxonomy" id="714067"/>
    <lineage>
        <taxon>Bacteria</taxon>
        <taxon>Bacillati</taxon>
        <taxon>Bacillota</taxon>
        <taxon>Bacilli</taxon>
        <taxon>Bacillales</taxon>
        <taxon>Thermoactinomycetaceae</taxon>
        <taxon>Kroppenstedtia</taxon>
    </lineage>
</organism>
<dbReference type="InterPro" id="IPR016181">
    <property type="entry name" value="Acyl_CoA_acyltransferase"/>
</dbReference>
<gene>
    <name evidence="2" type="ORF">SAMN05421790_11032</name>
</gene>
<accession>A0A1N7NTG5</accession>
<dbReference type="Pfam" id="PF13302">
    <property type="entry name" value="Acetyltransf_3"/>
    <property type="match status" value="1"/>
</dbReference>
<feature type="domain" description="N-acetyltransferase" evidence="1">
    <location>
        <begin position="10"/>
        <end position="181"/>
    </location>
</feature>
<dbReference type="AlphaFoldDB" id="A0A1N7NTG5"/>
<evidence type="ECO:0000313" key="3">
    <source>
        <dbReference type="Proteomes" id="UP000186795"/>
    </source>
</evidence>
<name>A0A1N7NTG5_9BACL</name>
<dbReference type="PANTHER" id="PTHR43415:SF4">
    <property type="entry name" value="N-ACETYLTRANSFERASE DOMAIN-CONTAINING PROTEIN"/>
    <property type="match status" value="1"/>
</dbReference>
<dbReference type="EMBL" id="FTOD01000010">
    <property type="protein sequence ID" value="SIT01509.1"/>
    <property type="molecule type" value="Genomic_DNA"/>
</dbReference>
<dbReference type="PROSITE" id="PS51186">
    <property type="entry name" value="GNAT"/>
    <property type="match status" value="1"/>
</dbReference>